<organism evidence="2 3">
    <name type="scientific">Metabacillus flavus</name>
    <dbReference type="NCBI Taxonomy" id="2823519"/>
    <lineage>
        <taxon>Bacteria</taxon>
        <taxon>Bacillati</taxon>
        <taxon>Bacillota</taxon>
        <taxon>Bacilli</taxon>
        <taxon>Bacillales</taxon>
        <taxon>Bacillaceae</taxon>
        <taxon>Metabacillus</taxon>
    </lineage>
</organism>
<keyword evidence="3" id="KW-1185">Reference proteome</keyword>
<dbReference type="Pfam" id="PF13518">
    <property type="entry name" value="HTH_28"/>
    <property type="match status" value="1"/>
</dbReference>
<dbReference type="Gene3D" id="1.10.10.10">
    <property type="entry name" value="Winged helix-like DNA-binding domain superfamily/Winged helix DNA-binding domain"/>
    <property type="match status" value="1"/>
</dbReference>
<evidence type="ECO:0000313" key="3">
    <source>
        <dbReference type="Proteomes" id="UP000682403"/>
    </source>
</evidence>
<sequence length="95" mass="11030">MAKYSDQFKLMIVKEFQEGHLGYILLANKHGMPSSSPIKRWVKLYEKFGLEGLRMKHHLMSSSFGISSLQAMPGESIKGSRWRSLCSQKKWKKLR</sequence>
<feature type="domain" description="Insertion element IS150 protein InsJ-like helix-turn-helix" evidence="1">
    <location>
        <begin position="8"/>
        <end position="54"/>
    </location>
</feature>
<dbReference type="InterPro" id="IPR055247">
    <property type="entry name" value="InsJ-like_HTH"/>
</dbReference>
<comment type="caution">
    <text evidence="2">The sequence shown here is derived from an EMBL/GenBank/DDBJ whole genome shotgun (WGS) entry which is preliminary data.</text>
</comment>
<evidence type="ECO:0000259" key="1">
    <source>
        <dbReference type="Pfam" id="PF13518"/>
    </source>
</evidence>
<name>A0ABS5L9I0_9BACI</name>
<proteinExistence type="predicted"/>
<dbReference type="Proteomes" id="UP000682403">
    <property type="component" value="Unassembled WGS sequence"/>
</dbReference>
<gene>
    <name evidence="2" type="ORF">J9317_01100</name>
</gene>
<protein>
    <submittedName>
        <fullName evidence="2">Transposase</fullName>
    </submittedName>
</protein>
<dbReference type="InterPro" id="IPR036388">
    <property type="entry name" value="WH-like_DNA-bd_sf"/>
</dbReference>
<accession>A0ABS5L9I0</accession>
<dbReference type="EMBL" id="JAGVRK010000001">
    <property type="protein sequence ID" value="MBS2967387.1"/>
    <property type="molecule type" value="Genomic_DNA"/>
</dbReference>
<reference evidence="2 3" key="1">
    <citation type="submission" date="2021-04" db="EMBL/GenBank/DDBJ databases">
        <title>Metabacillus sp. strain KIGAM252 whole genome sequence.</title>
        <authorList>
            <person name="Seo M.-J."/>
            <person name="Cho E.-S."/>
            <person name="Hwang C.Y."/>
            <person name="Yoon D.J."/>
        </authorList>
    </citation>
    <scope>NUCLEOTIDE SEQUENCE [LARGE SCALE GENOMIC DNA]</scope>
    <source>
        <strain evidence="2 3">KIGAM252</strain>
    </source>
</reference>
<dbReference type="SUPFAM" id="SSF48295">
    <property type="entry name" value="TrpR-like"/>
    <property type="match status" value="1"/>
</dbReference>
<evidence type="ECO:0000313" key="2">
    <source>
        <dbReference type="EMBL" id="MBS2967387.1"/>
    </source>
</evidence>
<dbReference type="InterPro" id="IPR010921">
    <property type="entry name" value="Trp_repressor/repl_initiator"/>
</dbReference>